<keyword evidence="1" id="KW-0175">Coiled coil</keyword>
<dbReference type="PROSITE" id="PS50053">
    <property type="entry name" value="UBIQUITIN_2"/>
    <property type="match status" value="1"/>
</dbReference>
<feature type="domain" description="Ubiquitin-like" evidence="2">
    <location>
        <begin position="9"/>
        <end position="79"/>
    </location>
</feature>
<accession>A0A165EKA7</accession>
<evidence type="ECO:0000256" key="1">
    <source>
        <dbReference type="SAM" id="Coils"/>
    </source>
</evidence>
<dbReference type="AlphaFoldDB" id="A0A165EKA7"/>
<dbReference type="InParanoid" id="A0A165EKA7"/>
<gene>
    <name evidence="4" type="ORF">LAESUDRAFT_699044</name>
</gene>
<dbReference type="EMBL" id="KV427620">
    <property type="protein sequence ID" value="KZT07234.1"/>
    <property type="molecule type" value="Genomic_DNA"/>
</dbReference>
<keyword evidence="5" id="KW-1185">Reference proteome</keyword>
<dbReference type="SUPFAM" id="SSF54236">
    <property type="entry name" value="Ubiquitin-like"/>
    <property type="match status" value="1"/>
</dbReference>
<sequence length="331" mass="37173">MSSSDTSPIEITVTHRGVAHRLSLLPDDTMTVLQARLEELTSVPPSLQKLLYKGKKANIKDDVTLTQAGLKNGMKVQMLGTTSEELGSLRAVEDERARKERIMRERAKKAPVKVRSTGSSSSSALNYRFHRIEPLAHLPEPPTATAFLTRLANDPAILHVMQKHQFSVGVLTELAPHEQPGLLGLNVNAGQAIKLRIRTDRYDGFRLYKDVRRVLCHELTHNVWGDHDNNFKEMNSMLNREVVEFERSMAEGTHRFIEGGVYQPSSELELEAETYLLSEGPQVLGGSVSGGVADESREERRRRMLEATMNRLRKQEEELEHQCGTAGQSRT</sequence>
<reference evidence="4 5" key="1">
    <citation type="journal article" date="2016" name="Mol. Biol. Evol.">
        <title>Comparative Genomics of Early-Diverging Mushroom-Forming Fungi Provides Insights into the Origins of Lignocellulose Decay Capabilities.</title>
        <authorList>
            <person name="Nagy L.G."/>
            <person name="Riley R."/>
            <person name="Tritt A."/>
            <person name="Adam C."/>
            <person name="Daum C."/>
            <person name="Floudas D."/>
            <person name="Sun H."/>
            <person name="Yadav J.S."/>
            <person name="Pangilinan J."/>
            <person name="Larsson K.H."/>
            <person name="Matsuura K."/>
            <person name="Barry K."/>
            <person name="Labutti K."/>
            <person name="Kuo R."/>
            <person name="Ohm R.A."/>
            <person name="Bhattacharya S.S."/>
            <person name="Shirouzu T."/>
            <person name="Yoshinaga Y."/>
            <person name="Martin F.M."/>
            <person name="Grigoriev I.V."/>
            <person name="Hibbett D.S."/>
        </authorList>
    </citation>
    <scope>NUCLEOTIDE SEQUENCE [LARGE SCALE GENOMIC DNA]</scope>
    <source>
        <strain evidence="4 5">93-53</strain>
    </source>
</reference>
<name>A0A165EKA7_9APHY</name>
<dbReference type="GO" id="GO:0070628">
    <property type="term" value="F:proteasome binding"/>
    <property type="evidence" value="ECO:0007669"/>
    <property type="project" value="TreeGrafter"/>
</dbReference>
<dbReference type="InterPro" id="IPR013536">
    <property type="entry name" value="WLM_dom"/>
</dbReference>
<feature type="coiled-coil region" evidence="1">
    <location>
        <begin position="295"/>
        <end position="322"/>
    </location>
</feature>
<dbReference type="OrthoDB" id="49605at2759"/>
<dbReference type="GeneID" id="63823401"/>
<evidence type="ECO:0000313" key="5">
    <source>
        <dbReference type="Proteomes" id="UP000076871"/>
    </source>
</evidence>
<dbReference type="SMART" id="SM00213">
    <property type="entry name" value="UBQ"/>
    <property type="match status" value="1"/>
</dbReference>
<evidence type="ECO:0000259" key="3">
    <source>
        <dbReference type="PROSITE" id="PS51397"/>
    </source>
</evidence>
<dbReference type="STRING" id="1314785.A0A165EKA7"/>
<dbReference type="InterPro" id="IPR000626">
    <property type="entry name" value="Ubiquitin-like_dom"/>
</dbReference>
<dbReference type="PANTHER" id="PTHR47795:SF1">
    <property type="entry name" value="DNA-DEPENDENT METALLOPROTEASE WSS1 HOMOLOG 2"/>
    <property type="match status" value="1"/>
</dbReference>
<dbReference type="PANTHER" id="PTHR47795">
    <property type="entry name" value="UBIQUITIN AND WLM DOMAIN-CONTAINING METALLOPROTEASE SPCC1442.07C"/>
    <property type="match status" value="1"/>
</dbReference>
<evidence type="ECO:0000259" key="2">
    <source>
        <dbReference type="PROSITE" id="PS50053"/>
    </source>
</evidence>
<organism evidence="4 5">
    <name type="scientific">Laetiporus sulphureus 93-53</name>
    <dbReference type="NCBI Taxonomy" id="1314785"/>
    <lineage>
        <taxon>Eukaryota</taxon>
        <taxon>Fungi</taxon>
        <taxon>Dikarya</taxon>
        <taxon>Basidiomycota</taxon>
        <taxon>Agaricomycotina</taxon>
        <taxon>Agaricomycetes</taxon>
        <taxon>Polyporales</taxon>
        <taxon>Laetiporus</taxon>
    </lineage>
</organism>
<dbReference type="Pfam" id="PF00240">
    <property type="entry name" value="ubiquitin"/>
    <property type="match status" value="1"/>
</dbReference>
<dbReference type="PROSITE" id="PS51397">
    <property type="entry name" value="WLM"/>
    <property type="match status" value="1"/>
</dbReference>
<dbReference type="Pfam" id="PF08325">
    <property type="entry name" value="WLM"/>
    <property type="match status" value="1"/>
</dbReference>
<proteinExistence type="predicted"/>
<dbReference type="InterPro" id="IPR029071">
    <property type="entry name" value="Ubiquitin-like_domsf"/>
</dbReference>
<dbReference type="Gene3D" id="3.10.20.90">
    <property type="entry name" value="Phosphatidylinositol 3-kinase Catalytic Subunit, Chain A, domain 1"/>
    <property type="match status" value="1"/>
</dbReference>
<evidence type="ECO:0000313" key="4">
    <source>
        <dbReference type="EMBL" id="KZT07234.1"/>
    </source>
</evidence>
<protein>
    <submittedName>
        <fullName evidence="4">WLM-domain-containing protein</fullName>
    </submittedName>
</protein>
<feature type="domain" description="WLM" evidence="3">
    <location>
        <begin position="120"/>
        <end position="313"/>
    </location>
</feature>
<dbReference type="RefSeq" id="XP_040764974.1">
    <property type="nucleotide sequence ID" value="XM_040906372.1"/>
</dbReference>
<dbReference type="Proteomes" id="UP000076871">
    <property type="component" value="Unassembled WGS sequence"/>
</dbReference>